<comment type="caution">
    <text evidence="3">The sequence shown here is derived from an EMBL/GenBank/DDBJ whole genome shotgun (WGS) entry which is preliminary data.</text>
</comment>
<protein>
    <recommendedName>
        <fullName evidence="1 2">SnoaL-like domain-containing protein</fullName>
    </recommendedName>
</protein>
<feature type="domain" description="SnoaL-like" evidence="2">
    <location>
        <begin position="133"/>
        <end position="254"/>
    </location>
</feature>
<dbReference type="SUPFAM" id="SSF54427">
    <property type="entry name" value="NTF2-like"/>
    <property type="match status" value="2"/>
</dbReference>
<dbReference type="Pfam" id="PF12680">
    <property type="entry name" value="SnoaL_2"/>
    <property type="match status" value="1"/>
</dbReference>
<dbReference type="Pfam" id="PF13474">
    <property type="entry name" value="SnoaL_3"/>
    <property type="match status" value="1"/>
</dbReference>
<dbReference type="AlphaFoldDB" id="A0A2W4XNK2"/>
<dbReference type="InterPro" id="IPR037401">
    <property type="entry name" value="SnoaL-like"/>
</dbReference>
<dbReference type="EMBL" id="QBML01000044">
    <property type="protein sequence ID" value="PZO36165.1"/>
    <property type="molecule type" value="Genomic_DNA"/>
</dbReference>
<dbReference type="Proteomes" id="UP000249467">
    <property type="component" value="Unassembled WGS sequence"/>
</dbReference>
<organism evidence="3 4">
    <name type="scientific">Pseudanabaena frigida</name>
    <dbReference type="NCBI Taxonomy" id="945775"/>
    <lineage>
        <taxon>Bacteria</taxon>
        <taxon>Bacillati</taxon>
        <taxon>Cyanobacteriota</taxon>
        <taxon>Cyanophyceae</taxon>
        <taxon>Pseudanabaenales</taxon>
        <taxon>Pseudanabaenaceae</taxon>
        <taxon>Pseudanabaena</taxon>
    </lineage>
</organism>
<evidence type="ECO:0000259" key="1">
    <source>
        <dbReference type="Pfam" id="PF12680"/>
    </source>
</evidence>
<proteinExistence type="predicted"/>
<reference evidence="3 4" key="1">
    <citation type="submission" date="2018-04" db="EMBL/GenBank/DDBJ databases">
        <authorList>
            <person name="Go L.Y."/>
            <person name="Mitchell J.A."/>
        </authorList>
    </citation>
    <scope>NUCLEOTIDE SEQUENCE [LARGE SCALE GENOMIC DNA]</scope>
    <source>
        <strain evidence="3">ULC066bin1</strain>
    </source>
</reference>
<name>A0A2W4XNK2_9CYAN</name>
<dbReference type="InterPro" id="IPR032710">
    <property type="entry name" value="NTF2-like_dom_sf"/>
</dbReference>
<reference evidence="3 4" key="2">
    <citation type="submission" date="2018-06" db="EMBL/GenBank/DDBJ databases">
        <title>Metagenomic assembly of (sub)arctic Cyanobacteria and their associated microbiome from non-axenic cultures.</title>
        <authorList>
            <person name="Baurain D."/>
        </authorList>
    </citation>
    <scope>NUCLEOTIDE SEQUENCE [LARGE SCALE GENOMIC DNA]</scope>
    <source>
        <strain evidence="3">ULC066bin1</strain>
    </source>
</reference>
<sequence length="267" mass="31045">MTTENGKANDRISVSDLARRCFSAYELKDRQMIEDLLSDDFTFTSPLDDRIDRTEYFKRCWPNSETISTFQIEKLFENGNEAFVRYECETKAGKKFRNTEWFRFEEGKLKEVQVYFGEETQSVDEEKKSEPAISTIIDERVQAVRDKNVNALLSNYAPNILSFDVINPLHRIGVDMIRERVERWLSSFQSSIDCEIQDLNITTSENVAFCHYLYRVNGTLTDGGRVEMWVRATVCFDKIDGKWTIVHEHQSVPFDPETGKASINLKP</sequence>
<dbReference type="Gene3D" id="3.10.450.50">
    <property type="match status" value="2"/>
</dbReference>
<accession>A0A2W4XNK2</accession>
<evidence type="ECO:0000313" key="3">
    <source>
        <dbReference type="EMBL" id="PZO36165.1"/>
    </source>
</evidence>
<evidence type="ECO:0000259" key="2">
    <source>
        <dbReference type="Pfam" id="PF13474"/>
    </source>
</evidence>
<evidence type="ECO:0000313" key="4">
    <source>
        <dbReference type="Proteomes" id="UP000249467"/>
    </source>
</evidence>
<feature type="domain" description="SnoaL-like" evidence="1">
    <location>
        <begin position="19"/>
        <end position="111"/>
    </location>
</feature>
<gene>
    <name evidence="3" type="ORF">DCF19_22325</name>
</gene>